<evidence type="ECO:0000313" key="1">
    <source>
        <dbReference type="EMBL" id="MDZ5085456.1"/>
    </source>
</evidence>
<keyword evidence="2" id="KW-1185">Reference proteome</keyword>
<dbReference type="EC" id="2.7.7.65" evidence="1"/>
<dbReference type="Proteomes" id="UP001289645">
    <property type="component" value="Unassembled WGS sequence"/>
</dbReference>
<keyword evidence="1" id="KW-0548">Nucleotidyltransferase</keyword>
<keyword evidence="1" id="KW-0808">Transferase</keyword>
<name>A0ACC6MEP4_MYCPF</name>
<reference evidence="1 2" key="1">
    <citation type="journal article" date="2021" name="Chemosphere">
        <title>Bioballs carrying a syntrophic Rhodococcus and Mycolicibacterium consortium for simultaneous sorption and biodegradation of fuel oil in contaminated freshwater.</title>
        <authorList>
            <person name="Naloka K."/>
            <person name="Polrit D."/>
            <person name="Muangchinda C."/>
            <person name="Thoetkiattikul H."/>
            <person name="Pinyakong O."/>
        </authorList>
    </citation>
    <scope>NUCLEOTIDE SEQUENCE [LARGE SCALE GENOMIC DNA]</scope>
    <source>
        <strain evidence="1 2">J101</strain>
    </source>
</reference>
<dbReference type="EMBL" id="JAOXLN010000007">
    <property type="protein sequence ID" value="MDZ5085456.1"/>
    <property type="molecule type" value="Genomic_DNA"/>
</dbReference>
<evidence type="ECO:0000313" key="2">
    <source>
        <dbReference type="Proteomes" id="UP001289645"/>
    </source>
</evidence>
<proteinExistence type="predicted"/>
<protein>
    <submittedName>
        <fullName evidence="1">Diguanylate cyclase</fullName>
        <ecNumber evidence="1">2.7.7.65</ecNumber>
    </submittedName>
</protein>
<gene>
    <name evidence="1" type="ORF">OHX15_08655</name>
</gene>
<organism evidence="1 2">
    <name type="scientific">Mycolicibacterium parafortuitum</name>
    <name type="common">Mycobacterium parafortuitum</name>
    <dbReference type="NCBI Taxonomy" id="39692"/>
    <lineage>
        <taxon>Bacteria</taxon>
        <taxon>Bacillati</taxon>
        <taxon>Actinomycetota</taxon>
        <taxon>Actinomycetes</taxon>
        <taxon>Mycobacteriales</taxon>
        <taxon>Mycobacteriaceae</taxon>
        <taxon>Mycolicibacterium</taxon>
    </lineage>
</organism>
<accession>A0ACC6MEP4</accession>
<comment type="caution">
    <text evidence="1">The sequence shown here is derived from an EMBL/GenBank/DDBJ whole genome shotgun (WGS) entry which is preliminary data.</text>
</comment>
<sequence>MRSILRWWRSPDQYDWLSSYMHARGFTRPAQILMAVIAASGALVPANALWSPAPANFALLIPAAVVAGVAGLGYTALWLTRWPTRAQSIGFASFICLSIGLGSWASADPQIGLMACAALAVSGGYFAFFHSARLVTANFVVALAVATTHVWAMATHGELVLALTMVFLVVELNAAVPLAIQIMVHALGIDLIKSDRDPLTGLLNRRSFQRAVVATVLDGHRAGRYLAFGMIDLDRFKALNDTLGHDAGDDALVEVGRALGATLPSSAIVGRVGGEEFLVADIITSPVAETLGEQARAAVTTTRYGLTASVGTAAVDVTSLNTATIVDSLHWLTVQSDVAMYTAKRAGGNRVHHHGPLQTHRAASDVEREDGRNVTGG</sequence>